<evidence type="ECO:0000259" key="10">
    <source>
        <dbReference type="PROSITE" id="PS50994"/>
    </source>
</evidence>
<evidence type="ECO:0000256" key="1">
    <source>
        <dbReference type="ARBA" id="ARBA00022722"/>
    </source>
</evidence>
<dbReference type="PROSITE" id="PS50994">
    <property type="entry name" value="INTEGRASE"/>
    <property type="match status" value="1"/>
</dbReference>
<evidence type="ECO:0000256" key="8">
    <source>
        <dbReference type="ARBA" id="ARBA00022932"/>
    </source>
</evidence>
<keyword evidence="8" id="KW-0239">DNA-directed DNA polymerase</keyword>
<dbReference type="PANTHER" id="PTHR42648">
    <property type="entry name" value="TRANSPOSASE, PUTATIVE-RELATED"/>
    <property type="match status" value="1"/>
</dbReference>
<proteinExistence type="predicted"/>
<protein>
    <recommendedName>
        <fullName evidence="10">Integrase catalytic domain-containing protein</fullName>
    </recommendedName>
</protein>
<dbReference type="InterPro" id="IPR036397">
    <property type="entry name" value="RNaseH_sf"/>
</dbReference>
<dbReference type="InterPro" id="IPR012337">
    <property type="entry name" value="RNaseH-like_sf"/>
</dbReference>
<keyword evidence="2" id="KW-0479">Metal-binding</keyword>
<dbReference type="EMBL" id="JARBHB010000001">
    <property type="protein sequence ID" value="KAJ8895630.1"/>
    <property type="molecule type" value="Genomic_DNA"/>
</dbReference>
<evidence type="ECO:0000256" key="9">
    <source>
        <dbReference type="ARBA" id="ARBA00023172"/>
    </source>
</evidence>
<reference evidence="11 12" key="1">
    <citation type="submission" date="2023-02" db="EMBL/GenBank/DDBJ databases">
        <title>LHISI_Scaffold_Assembly.</title>
        <authorList>
            <person name="Stuart O.P."/>
            <person name="Cleave R."/>
            <person name="Magrath M.J.L."/>
            <person name="Mikheyev A.S."/>
        </authorList>
    </citation>
    <scope>NUCLEOTIDE SEQUENCE [LARGE SCALE GENOMIC DNA]</scope>
    <source>
        <strain evidence="11">Daus_M_001</strain>
        <tissue evidence="11">Leg muscle</tissue>
    </source>
</reference>
<keyword evidence="7" id="KW-0695">RNA-directed DNA polymerase</keyword>
<dbReference type="PANTHER" id="PTHR42648:SF11">
    <property type="entry name" value="TRANSPOSON TY4-P GAG-POL POLYPROTEIN"/>
    <property type="match status" value="1"/>
</dbReference>
<evidence type="ECO:0000256" key="7">
    <source>
        <dbReference type="ARBA" id="ARBA00022918"/>
    </source>
</evidence>
<keyword evidence="8" id="KW-0808">Transferase</keyword>
<evidence type="ECO:0000313" key="11">
    <source>
        <dbReference type="EMBL" id="KAJ8895630.1"/>
    </source>
</evidence>
<name>A0ABQ9IHI5_9NEOP</name>
<sequence>MATALDDFAHVEKLVGHSNFTIWKFQIVMLFKAADVYDVITTTVEDAAGKDKDWVRKDAKAQRYIITTSHKATQAYVAQEESKWNIRVHKVCCDMGGEYNSGEFIDCRCEKRIMVDCAPVATPQLNGRAERLNRTLLEKTRALLFESGMKKKLWGEALHTATYLLNRSPSRRTPQYLQEYVMLTYQEAISGENKDIWLTDIQEEKSSLKKNKVFEFVQEANMKGKQNLLSSRRNVDNQRTIKMTKNDSVFKRPQHIDVRLKFICEQANEEGINLVYCSPECQLGDVFTKL</sequence>
<feature type="domain" description="Integrase catalytic" evidence="10">
    <location>
        <begin position="15"/>
        <end position="186"/>
    </location>
</feature>
<dbReference type="SUPFAM" id="SSF53098">
    <property type="entry name" value="Ribonuclease H-like"/>
    <property type="match status" value="1"/>
</dbReference>
<keyword evidence="6" id="KW-0229">DNA integration</keyword>
<dbReference type="InterPro" id="IPR039537">
    <property type="entry name" value="Retrotran_Ty1/copia-like"/>
</dbReference>
<evidence type="ECO:0000256" key="5">
    <source>
        <dbReference type="ARBA" id="ARBA00022842"/>
    </source>
</evidence>
<dbReference type="InterPro" id="IPR001584">
    <property type="entry name" value="Integrase_cat-core"/>
</dbReference>
<dbReference type="Gene3D" id="3.30.420.10">
    <property type="entry name" value="Ribonuclease H-like superfamily/Ribonuclease H"/>
    <property type="match status" value="1"/>
</dbReference>
<evidence type="ECO:0000256" key="3">
    <source>
        <dbReference type="ARBA" id="ARBA00022759"/>
    </source>
</evidence>
<keyword evidence="12" id="KW-1185">Reference proteome</keyword>
<evidence type="ECO:0000256" key="4">
    <source>
        <dbReference type="ARBA" id="ARBA00022801"/>
    </source>
</evidence>
<keyword evidence="8" id="KW-0548">Nucleotidyltransferase</keyword>
<keyword evidence="4" id="KW-0378">Hydrolase</keyword>
<keyword evidence="9" id="KW-0233">DNA recombination</keyword>
<organism evidence="11 12">
    <name type="scientific">Dryococelus australis</name>
    <dbReference type="NCBI Taxonomy" id="614101"/>
    <lineage>
        <taxon>Eukaryota</taxon>
        <taxon>Metazoa</taxon>
        <taxon>Ecdysozoa</taxon>
        <taxon>Arthropoda</taxon>
        <taxon>Hexapoda</taxon>
        <taxon>Insecta</taxon>
        <taxon>Pterygota</taxon>
        <taxon>Neoptera</taxon>
        <taxon>Polyneoptera</taxon>
        <taxon>Phasmatodea</taxon>
        <taxon>Verophasmatodea</taxon>
        <taxon>Anareolatae</taxon>
        <taxon>Phasmatidae</taxon>
        <taxon>Eurycanthinae</taxon>
        <taxon>Dryococelus</taxon>
    </lineage>
</organism>
<keyword evidence="5" id="KW-0460">Magnesium</keyword>
<keyword evidence="1" id="KW-0540">Nuclease</keyword>
<comment type="caution">
    <text evidence="11">The sequence shown here is derived from an EMBL/GenBank/DDBJ whole genome shotgun (WGS) entry which is preliminary data.</text>
</comment>
<accession>A0ABQ9IHI5</accession>
<dbReference type="Proteomes" id="UP001159363">
    <property type="component" value="Chromosome 1"/>
</dbReference>
<evidence type="ECO:0000256" key="2">
    <source>
        <dbReference type="ARBA" id="ARBA00022723"/>
    </source>
</evidence>
<gene>
    <name evidence="11" type="ORF">PR048_000966</name>
</gene>
<keyword evidence="3" id="KW-0255">Endonuclease</keyword>
<evidence type="ECO:0000313" key="12">
    <source>
        <dbReference type="Proteomes" id="UP001159363"/>
    </source>
</evidence>
<evidence type="ECO:0000256" key="6">
    <source>
        <dbReference type="ARBA" id="ARBA00022908"/>
    </source>
</evidence>